<dbReference type="AlphaFoldDB" id="A0A0R1W2J3"/>
<evidence type="ECO:0000313" key="2">
    <source>
        <dbReference type="Proteomes" id="UP000051820"/>
    </source>
</evidence>
<dbReference type="EMBL" id="AZGF01000011">
    <property type="protein sequence ID" value="KRM12064.1"/>
    <property type="molecule type" value="Genomic_DNA"/>
</dbReference>
<dbReference type="RefSeq" id="WP_010622252.1">
    <property type="nucleotide sequence ID" value="NZ_AZGF01000011.1"/>
</dbReference>
<organism evidence="1 2">
    <name type="scientific">Paucilactobacillus suebicus DSM 5007 = KCTC 3549</name>
    <dbReference type="NCBI Taxonomy" id="1423807"/>
    <lineage>
        <taxon>Bacteria</taxon>
        <taxon>Bacillati</taxon>
        <taxon>Bacillota</taxon>
        <taxon>Bacilli</taxon>
        <taxon>Lactobacillales</taxon>
        <taxon>Lactobacillaceae</taxon>
        <taxon>Paucilactobacillus</taxon>
    </lineage>
</organism>
<evidence type="ECO:0000313" key="1">
    <source>
        <dbReference type="EMBL" id="KRM12064.1"/>
    </source>
</evidence>
<dbReference type="Proteomes" id="UP000051820">
    <property type="component" value="Unassembled WGS sequence"/>
</dbReference>
<keyword evidence="2" id="KW-1185">Reference proteome</keyword>
<name>A0A0R1W2J3_9LACO</name>
<dbReference type="PATRIC" id="fig|1423807.3.peg.279"/>
<accession>A0A0R1W2J3</accession>
<protein>
    <submittedName>
        <fullName evidence="1">Uncharacterized protein</fullName>
    </submittedName>
</protein>
<proteinExistence type="predicted"/>
<dbReference type="OrthoDB" id="2326573at2"/>
<dbReference type="STRING" id="1423807.FD16_GL000276"/>
<dbReference type="eggNOG" id="ENOG5030UP0">
    <property type="taxonomic scope" value="Bacteria"/>
</dbReference>
<comment type="caution">
    <text evidence="1">The sequence shown here is derived from an EMBL/GenBank/DDBJ whole genome shotgun (WGS) entry which is preliminary data.</text>
</comment>
<reference evidence="1 2" key="1">
    <citation type="journal article" date="2015" name="Genome Announc.">
        <title>Expanding the biotechnology potential of lactobacilli through comparative genomics of 213 strains and associated genera.</title>
        <authorList>
            <person name="Sun Z."/>
            <person name="Harris H.M."/>
            <person name="McCann A."/>
            <person name="Guo C."/>
            <person name="Argimon S."/>
            <person name="Zhang W."/>
            <person name="Yang X."/>
            <person name="Jeffery I.B."/>
            <person name="Cooney J.C."/>
            <person name="Kagawa T.F."/>
            <person name="Liu W."/>
            <person name="Song Y."/>
            <person name="Salvetti E."/>
            <person name="Wrobel A."/>
            <person name="Rasinkangas P."/>
            <person name="Parkhill J."/>
            <person name="Rea M.C."/>
            <person name="O'Sullivan O."/>
            <person name="Ritari J."/>
            <person name="Douillard F.P."/>
            <person name="Paul Ross R."/>
            <person name="Yang R."/>
            <person name="Briner A.E."/>
            <person name="Felis G.E."/>
            <person name="de Vos W.M."/>
            <person name="Barrangou R."/>
            <person name="Klaenhammer T.R."/>
            <person name="Caufield P.W."/>
            <person name="Cui Y."/>
            <person name="Zhang H."/>
            <person name="O'Toole P.W."/>
        </authorList>
    </citation>
    <scope>NUCLEOTIDE SEQUENCE [LARGE SCALE GENOMIC DNA]</scope>
    <source>
        <strain evidence="1 2">DSM 5007</strain>
    </source>
</reference>
<sequence length="123" mass="14770">MAKHKQRYIQPRNTKEAMLTIEKLFNQYRHAPLTSELLKYHQNLITRLQDDIFKEAIAENDQRQLDELQGMIASMQSWSKTRMTNQPFNFKMRHFKLVAENTVQFKRKIIKGQTNTNHRASRH</sequence>
<gene>
    <name evidence="1" type="ORF">FD16_GL000276</name>
</gene>